<dbReference type="SUPFAM" id="SSF51735">
    <property type="entry name" value="NAD(P)-binding Rossmann-fold domains"/>
    <property type="match status" value="1"/>
</dbReference>
<dbReference type="Pfam" id="PF01370">
    <property type="entry name" value="Epimerase"/>
    <property type="match status" value="1"/>
</dbReference>
<evidence type="ECO:0000313" key="3">
    <source>
        <dbReference type="Proteomes" id="UP000318413"/>
    </source>
</evidence>
<dbReference type="InterPro" id="IPR001509">
    <property type="entry name" value="Epimerase_deHydtase"/>
</dbReference>
<keyword evidence="3" id="KW-1185">Reference proteome</keyword>
<dbReference type="InterPro" id="IPR036291">
    <property type="entry name" value="NAD(P)-bd_dom_sf"/>
</dbReference>
<protein>
    <submittedName>
        <fullName evidence="2">NAD-dependent epimerase/dehydratase family protein</fullName>
    </submittedName>
</protein>
<accession>A0A502C5P2</accession>
<organism evidence="2 3">
    <name type="scientific">Sphingomonas oligophenolica</name>
    <dbReference type="NCBI Taxonomy" id="301154"/>
    <lineage>
        <taxon>Bacteria</taxon>
        <taxon>Pseudomonadati</taxon>
        <taxon>Pseudomonadota</taxon>
        <taxon>Alphaproteobacteria</taxon>
        <taxon>Sphingomonadales</taxon>
        <taxon>Sphingomonadaceae</taxon>
        <taxon>Sphingomonas</taxon>
    </lineage>
</organism>
<feature type="domain" description="NAD-dependent epimerase/dehydratase" evidence="1">
    <location>
        <begin position="9"/>
        <end position="238"/>
    </location>
</feature>
<dbReference type="Proteomes" id="UP000318413">
    <property type="component" value="Unassembled WGS sequence"/>
</dbReference>
<dbReference type="Gene3D" id="3.40.50.720">
    <property type="entry name" value="NAD(P)-binding Rossmann-like Domain"/>
    <property type="match status" value="1"/>
</dbReference>
<dbReference type="PANTHER" id="PTHR43245">
    <property type="entry name" value="BIFUNCTIONAL POLYMYXIN RESISTANCE PROTEIN ARNA"/>
    <property type="match status" value="1"/>
</dbReference>
<gene>
    <name evidence="2" type="ORF">EAH84_14270</name>
</gene>
<dbReference type="RefSeq" id="WP_140872674.1">
    <property type="nucleotide sequence ID" value="NZ_RCZK01000017.1"/>
</dbReference>
<dbReference type="EMBL" id="RCZK01000017">
    <property type="protein sequence ID" value="TPG08133.1"/>
    <property type="molecule type" value="Genomic_DNA"/>
</dbReference>
<dbReference type="PRINTS" id="PR01713">
    <property type="entry name" value="NUCEPIMERASE"/>
</dbReference>
<dbReference type="PANTHER" id="PTHR43245:SF13">
    <property type="entry name" value="UDP-D-APIOSE_UDP-D-XYLOSE SYNTHASE 2"/>
    <property type="match status" value="1"/>
</dbReference>
<name>A0A502C5P2_9SPHN</name>
<proteinExistence type="predicted"/>
<evidence type="ECO:0000259" key="1">
    <source>
        <dbReference type="Pfam" id="PF01370"/>
    </source>
</evidence>
<dbReference type="OrthoDB" id="9811425at2"/>
<dbReference type="Gene3D" id="3.90.25.10">
    <property type="entry name" value="UDP-galactose 4-epimerase, domain 1"/>
    <property type="match status" value="1"/>
</dbReference>
<evidence type="ECO:0000313" key="2">
    <source>
        <dbReference type="EMBL" id="TPG08133.1"/>
    </source>
</evidence>
<reference evidence="2 3" key="1">
    <citation type="journal article" date="2019" name="Environ. Microbiol.">
        <title>Species interactions and distinct microbial communities in high Arctic permafrost affected cryosols are associated with the CH4 and CO2 gas fluxes.</title>
        <authorList>
            <person name="Altshuler I."/>
            <person name="Hamel J."/>
            <person name="Turney S."/>
            <person name="Magnuson E."/>
            <person name="Levesque R."/>
            <person name="Greer C."/>
            <person name="Whyte L.G."/>
        </authorList>
    </citation>
    <scope>NUCLEOTIDE SEQUENCE [LARGE SCALE GENOMIC DNA]</scope>
    <source>
        <strain evidence="2 3">S5.1</strain>
    </source>
</reference>
<dbReference type="InterPro" id="IPR050177">
    <property type="entry name" value="Lipid_A_modif_metabolic_enz"/>
</dbReference>
<comment type="caution">
    <text evidence="2">The sequence shown here is derived from an EMBL/GenBank/DDBJ whole genome shotgun (WGS) entry which is preliminary data.</text>
</comment>
<sequence>MTLAGKTCVVLGAGGFIGVNVCAALTAAGASVRGFGRRPRFAAAPRVDDWIEAEFGDNAALGDALRGATHVIHLLGGSNPVIHNAAPVNEVTANIIPSVGLLEACRAEGVSRVVFLSSGGTVYGPNAPVPTGEGALTDPISAYGIGKLAVEKYLGLFHYLHALDYRVLRVANPFGPYQVSGRGQGFIAQAMQRAIDDRPIEIWGDGSVVRDFIYIDDVAEAVVCSVADTGDARLFNIGSGKGRSLLEVIAAIGEVVGRSPIVNFRSARAADIPVSVLDIERARHRLGWAPKSDWTQSLISTRDWLLANPVARSQL</sequence>
<dbReference type="AlphaFoldDB" id="A0A502C5P2"/>